<feature type="compositionally biased region" description="Low complexity" evidence="6">
    <location>
        <begin position="124"/>
        <end position="138"/>
    </location>
</feature>
<dbReference type="CDD" id="cd23767">
    <property type="entry name" value="IQCD"/>
    <property type="match status" value="1"/>
</dbReference>
<evidence type="ECO:0000256" key="4">
    <source>
        <dbReference type="ARBA" id="ARBA00022860"/>
    </source>
</evidence>
<reference evidence="7 8" key="1">
    <citation type="journal article" date="2014" name="Genome Biol. Evol.">
        <title>The secreted proteins of Achlya hypogyna and Thraustotheca clavata identify the ancestral oomycete secretome and reveal gene acquisitions by horizontal gene transfer.</title>
        <authorList>
            <person name="Misner I."/>
            <person name="Blouin N."/>
            <person name="Leonard G."/>
            <person name="Richards T.A."/>
            <person name="Lane C.E."/>
        </authorList>
    </citation>
    <scope>NUCLEOTIDE SEQUENCE [LARGE SCALE GENOMIC DNA]</scope>
    <source>
        <strain evidence="7 8">ATCC 34112</strain>
    </source>
</reference>
<feature type="compositionally biased region" description="Polar residues" evidence="6">
    <location>
        <begin position="559"/>
        <end position="572"/>
    </location>
</feature>
<dbReference type="PANTHER" id="PTHR22706">
    <property type="entry name" value="ASSEMBLY FACTOR FOR SPINDLE MICROTUBULES"/>
    <property type="match status" value="1"/>
</dbReference>
<dbReference type="GO" id="GO:0005516">
    <property type="term" value="F:calmodulin binding"/>
    <property type="evidence" value="ECO:0007669"/>
    <property type="project" value="UniProtKB-KW"/>
</dbReference>
<evidence type="ECO:0000256" key="6">
    <source>
        <dbReference type="SAM" id="MobiDB-lite"/>
    </source>
</evidence>
<evidence type="ECO:0000256" key="2">
    <source>
        <dbReference type="ARBA" id="ARBA00022490"/>
    </source>
</evidence>
<evidence type="ECO:0000313" key="7">
    <source>
        <dbReference type="EMBL" id="OQR96025.1"/>
    </source>
</evidence>
<evidence type="ECO:0000256" key="5">
    <source>
        <dbReference type="SAM" id="Coils"/>
    </source>
</evidence>
<keyword evidence="5" id="KW-0175">Coiled coil</keyword>
<dbReference type="PANTHER" id="PTHR22706:SF1">
    <property type="entry name" value="ASSEMBLY FACTOR FOR SPINDLE MICROTUBULES"/>
    <property type="match status" value="1"/>
</dbReference>
<dbReference type="GO" id="GO:0051295">
    <property type="term" value="P:establishment of meiotic spindle localization"/>
    <property type="evidence" value="ECO:0007669"/>
    <property type="project" value="TreeGrafter"/>
</dbReference>
<keyword evidence="8" id="KW-1185">Reference proteome</keyword>
<keyword evidence="4" id="KW-0112">Calmodulin-binding</keyword>
<feature type="region of interest" description="Disordered" evidence="6">
    <location>
        <begin position="494"/>
        <end position="517"/>
    </location>
</feature>
<feature type="compositionally biased region" description="Polar residues" evidence="6">
    <location>
        <begin position="1"/>
        <end position="17"/>
    </location>
</feature>
<dbReference type="GO" id="GO:0005737">
    <property type="term" value="C:cytoplasm"/>
    <property type="evidence" value="ECO:0007669"/>
    <property type="project" value="UniProtKB-SubCell"/>
</dbReference>
<dbReference type="GO" id="GO:0000922">
    <property type="term" value="C:spindle pole"/>
    <property type="evidence" value="ECO:0007669"/>
    <property type="project" value="TreeGrafter"/>
</dbReference>
<evidence type="ECO:0000256" key="1">
    <source>
        <dbReference type="ARBA" id="ARBA00004496"/>
    </source>
</evidence>
<feature type="region of interest" description="Disordered" evidence="6">
    <location>
        <begin position="124"/>
        <end position="147"/>
    </location>
</feature>
<keyword evidence="2" id="KW-0963">Cytoplasm</keyword>
<dbReference type="PROSITE" id="PS50096">
    <property type="entry name" value="IQ"/>
    <property type="match status" value="11"/>
</dbReference>
<feature type="region of interest" description="Disordered" evidence="6">
    <location>
        <begin position="1158"/>
        <end position="1195"/>
    </location>
</feature>
<dbReference type="Proteomes" id="UP000243217">
    <property type="component" value="Unassembled WGS sequence"/>
</dbReference>
<accession>A0A1V9ZDF3</accession>
<dbReference type="InterPro" id="IPR027417">
    <property type="entry name" value="P-loop_NTPase"/>
</dbReference>
<dbReference type="GO" id="GO:0007051">
    <property type="term" value="P:spindle organization"/>
    <property type="evidence" value="ECO:0007669"/>
    <property type="project" value="TreeGrafter"/>
</dbReference>
<dbReference type="AlphaFoldDB" id="A0A1V9ZDF3"/>
<dbReference type="Pfam" id="PF00612">
    <property type="entry name" value="IQ"/>
    <property type="match status" value="9"/>
</dbReference>
<proteinExistence type="predicted"/>
<name>A0A1V9ZDF3_9STRA</name>
<dbReference type="GO" id="GO:0000278">
    <property type="term" value="P:mitotic cell cycle"/>
    <property type="evidence" value="ECO:0007669"/>
    <property type="project" value="TreeGrafter"/>
</dbReference>
<feature type="coiled-coil region" evidence="5">
    <location>
        <begin position="217"/>
        <end position="339"/>
    </location>
</feature>
<feature type="coiled-coil region" evidence="5">
    <location>
        <begin position="581"/>
        <end position="655"/>
    </location>
</feature>
<dbReference type="EMBL" id="JNBS01001992">
    <property type="protein sequence ID" value="OQR96025.1"/>
    <property type="molecule type" value="Genomic_DNA"/>
</dbReference>
<organism evidence="7 8">
    <name type="scientific">Thraustotheca clavata</name>
    <dbReference type="NCBI Taxonomy" id="74557"/>
    <lineage>
        <taxon>Eukaryota</taxon>
        <taxon>Sar</taxon>
        <taxon>Stramenopiles</taxon>
        <taxon>Oomycota</taxon>
        <taxon>Saprolegniomycetes</taxon>
        <taxon>Saprolegniales</taxon>
        <taxon>Achlyaceae</taxon>
        <taxon>Thraustotheca</taxon>
    </lineage>
</organism>
<dbReference type="InterPro" id="IPR051185">
    <property type="entry name" value="ASPM"/>
</dbReference>
<feature type="compositionally biased region" description="Pro residues" evidence="6">
    <location>
        <begin position="499"/>
        <end position="508"/>
    </location>
</feature>
<dbReference type="STRING" id="74557.A0A1V9ZDF3"/>
<feature type="coiled-coil region" evidence="5">
    <location>
        <begin position="388"/>
        <end position="454"/>
    </location>
</feature>
<comment type="subcellular location">
    <subcellularLocation>
        <location evidence="1">Cytoplasm</location>
    </subcellularLocation>
</comment>
<dbReference type="OrthoDB" id="2148418at2759"/>
<protein>
    <submittedName>
        <fullName evidence="7">Uncharacterized protein</fullName>
    </submittedName>
</protein>
<evidence type="ECO:0000256" key="3">
    <source>
        <dbReference type="ARBA" id="ARBA00022737"/>
    </source>
</evidence>
<dbReference type="InterPro" id="IPR000048">
    <property type="entry name" value="IQ_motif_EF-hand-BS"/>
</dbReference>
<dbReference type="SMART" id="SM00015">
    <property type="entry name" value="IQ"/>
    <property type="match status" value="12"/>
</dbReference>
<comment type="caution">
    <text evidence="7">The sequence shown here is derived from an EMBL/GenBank/DDBJ whole genome shotgun (WGS) entry which is preliminary data.</text>
</comment>
<feature type="non-terminal residue" evidence="7">
    <location>
        <position position="1257"/>
    </location>
</feature>
<evidence type="ECO:0000313" key="8">
    <source>
        <dbReference type="Proteomes" id="UP000243217"/>
    </source>
</evidence>
<keyword evidence="3" id="KW-0677">Repeat</keyword>
<gene>
    <name evidence="7" type="ORF">THRCLA_07402</name>
</gene>
<dbReference type="SUPFAM" id="SSF52540">
    <property type="entry name" value="P-loop containing nucleoside triphosphate hydrolases"/>
    <property type="match status" value="1"/>
</dbReference>
<feature type="region of interest" description="Disordered" evidence="6">
    <location>
        <begin position="541"/>
        <end position="572"/>
    </location>
</feature>
<dbReference type="Gene3D" id="1.20.5.190">
    <property type="match status" value="6"/>
</dbReference>
<feature type="region of interest" description="Disordered" evidence="6">
    <location>
        <begin position="1"/>
        <end position="21"/>
    </location>
</feature>
<sequence>MTSRRNSLLPTAPLSGTHSRRGSIMTTVAATRVKRRPSFAVHDDNNTLPLLENPAGNSRAETTIANNTLNAWTTPRMETDLKTEGRPQKAGILSLEKSLELLDKILVDGSALASAPPALRASTATLASSPSTTVVTSPQRQPAAPARKTSYLAFTNPQREDLYDTINMLKQELVNERAARRLDIANGNAGSQMSVVNEASDDYFAALGRNAELHVRAKNLETVANTMKMNLEASKSEQKRTLDHVNMREEKLRNLIKKNKCLMAEYEVLKDQYVEAKVKSVEVHRTLQLEQKKMEATLHEMLQEKLKLQHDVNMTRTELKDLQKQSTTEKTELQSALTEVQGERDRLVLCLAETKHRFKQWKQRETKNLADAKNEARNHGESEAAIRINRCHEEIRLLRDKVAQLEQTSQLLKKEPHLSPMELSHRKQQLQTNRTSQEAEIIALTTRVQELEQMLVLSKSYQDCQNNMLTAAQETVSQILHTREVNALEQLACTSPRTPFKPNPPPQTPAESVESSLQTSTSSFALNTSATPLAEKIRVPPATAPSPRIQTQKRKGTYKQANSGVTTPTSPVSQLDNNLTVVTWRQEVRSLTEQVEEYKNMIVSLSHEIDKLKAERKRLSAQKQVEVEQKFQEILTDTQNQLEESKRNEADLRALLAKEQHAKETKSAKTIQTQLRVIMARNKLKAKLQAARAIQAHFKGFTTRKMTDLTKRTIDAPRDVLLATAIPLVSDEEKDVYVSFSKSPDCVKIQVWSENEVHTKHIPLWAVGNYVINGRDLVIISPDKLRRSIAGLVSLVRNDIGGVEIVVAELDMANGELTVCVEAVTKIQSRAKGFLTRKSVHQTKVSQIGAATTLQASTRGFLARKSYQEQIESICQIQAYARGYLSRRSVSIQKEAIVQIQAATKGMLTRKLMIKKQQSAILIQTQAKGFLARRKLKRHRHAAVRIQSKTKGHLKKKKYRHDRRKKKASTAIQARMRGYLTRKQLSRRRNAVTKIQCQIRGFIARKSYKLRQASALLIQCTTKAFLQRQKYLLKISVICKIQAFIRGYLTRQVICFRPRLSKRRCELLLDQHEFITTYLEEPVEFRIHCLNNPPCIKVEVRYCTMLYTTFVKYNRINHFIGFGEQLFNDNPNILSKTFEPLCSFRLVRPTKYKIFITPMENITSPQTPRPPSLPRRSPPKRLKTSKPQTTQNFKPGTKAYLSTLWIDETQTHFQHSTSLTDTNFTQNTTSYQNATTQKAIQNENKRSSIATSIQTFS</sequence>